<dbReference type="PANTHER" id="PTHR37422">
    <property type="entry name" value="TEICHURONIC ACID BIOSYNTHESIS PROTEIN TUAE"/>
    <property type="match status" value="1"/>
</dbReference>
<feature type="transmembrane region" description="Helical" evidence="6">
    <location>
        <begin position="224"/>
        <end position="242"/>
    </location>
</feature>
<evidence type="ECO:0000256" key="3">
    <source>
        <dbReference type="ARBA" id="ARBA00022989"/>
    </source>
</evidence>
<comment type="caution">
    <text evidence="8">The sequence shown here is derived from an EMBL/GenBank/DDBJ whole genome shotgun (WGS) entry which is preliminary data.</text>
</comment>
<keyword evidence="8" id="KW-0436">Ligase</keyword>
<evidence type="ECO:0000313" key="8">
    <source>
        <dbReference type="EMBL" id="MBO1362873.1"/>
    </source>
</evidence>
<accession>A0ABS3M3X1</accession>
<evidence type="ECO:0000313" key="9">
    <source>
        <dbReference type="Proteomes" id="UP000664265"/>
    </source>
</evidence>
<feature type="region of interest" description="Disordered" evidence="5">
    <location>
        <begin position="265"/>
        <end position="285"/>
    </location>
</feature>
<protein>
    <submittedName>
        <fullName evidence="8">O-antigen ligase family protein</fullName>
    </submittedName>
</protein>
<dbReference type="GO" id="GO:0016874">
    <property type="term" value="F:ligase activity"/>
    <property type="evidence" value="ECO:0007669"/>
    <property type="project" value="UniProtKB-KW"/>
</dbReference>
<keyword evidence="4 6" id="KW-0472">Membrane</keyword>
<sequence length="285" mass="32989">MATILSIILLGQSFLNFHWLNIETNERYYGMRALVGLHLLVFSAILQFDRLFHKEKKNRILKYIQFLIVLSAIIFVCQTRSINSSIIICLSVYLIVRIYQNRRKWTNAIVIFIVIISIPYSVIQLYDYIYNTVSTSLSANEASSIQRLYAYHYYWTLFLQHPFVGIGLQEGSLNILSYDGIQNRLYIADVGVVGFVASFGILGIIVYSYLIAKYGSILKHNPKPLFFAILTIIVILAPFNALTNFSDQLILLVFCFSLMDKQETRKPRKNKSHKFHAHQHHHTNL</sequence>
<dbReference type="Pfam" id="PF04932">
    <property type="entry name" value="Wzy_C"/>
    <property type="match status" value="1"/>
</dbReference>
<evidence type="ECO:0000256" key="1">
    <source>
        <dbReference type="ARBA" id="ARBA00004141"/>
    </source>
</evidence>
<gene>
    <name evidence="8" type="ORF">JHU38_03625</name>
</gene>
<reference evidence="8 9" key="1">
    <citation type="submission" date="2021-01" db="EMBL/GenBank/DDBJ databases">
        <title>Prevotella A2931 sp. nov.</title>
        <authorList>
            <person name="Buhl M."/>
            <person name="Oberhettinger P."/>
        </authorList>
    </citation>
    <scope>NUCLEOTIDE SEQUENCE [LARGE SCALE GENOMIC DNA]</scope>
    <source>
        <strain evidence="8 9">A2931</strain>
    </source>
</reference>
<evidence type="ECO:0000259" key="7">
    <source>
        <dbReference type="Pfam" id="PF04932"/>
    </source>
</evidence>
<organism evidence="8 9">
    <name type="scientific">Prevotella illustrans</name>
    <dbReference type="NCBI Taxonomy" id="2800387"/>
    <lineage>
        <taxon>Bacteria</taxon>
        <taxon>Pseudomonadati</taxon>
        <taxon>Bacteroidota</taxon>
        <taxon>Bacteroidia</taxon>
        <taxon>Bacteroidales</taxon>
        <taxon>Prevotellaceae</taxon>
        <taxon>Prevotella</taxon>
    </lineage>
</organism>
<feature type="transmembrane region" description="Helical" evidence="6">
    <location>
        <begin position="82"/>
        <end position="99"/>
    </location>
</feature>
<proteinExistence type="predicted"/>
<feature type="transmembrane region" description="Helical" evidence="6">
    <location>
        <begin position="29"/>
        <end position="48"/>
    </location>
</feature>
<dbReference type="InterPro" id="IPR007016">
    <property type="entry name" value="O-antigen_ligase-rel_domated"/>
</dbReference>
<evidence type="ECO:0000256" key="4">
    <source>
        <dbReference type="ARBA" id="ARBA00023136"/>
    </source>
</evidence>
<keyword evidence="3 6" id="KW-1133">Transmembrane helix</keyword>
<evidence type="ECO:0000256" key="6">
    <source>
        <dbReference type="SAM" id="Phobius"/>
    </source>
</evidence>
<feature type="domain" description="O-antigen ligase-related" evidence="7">
    <location>
        <begin position="67"/>
        <end position="207"/>
    </location>
</feature>
<dbReference type="PANTHER" id="PTHR37422:SF13">
    <property type="entry name" value="LIPOPOLYSACCHARIDE BIOSYNTHESIS PROTEIN PA4999-RELATED"/>
    <property type="match status" value="1"/>
</dbReference>
<evidence type="ECO:0000256" key="2">
    <source>
        <dbReference type="ARBA" id="ARBA00022692"/>
    </source>
</evidence>
<keyword evidence="2 6" id="KW-0812">Transmembrane</keyword>
<name>A0ABS3M3X1_9BACT</name>
<feature type="transmembrane region" description="Helical" evidence="6">
    <location>
        <begin position="186"/>
        <end position="212"/>
    </location>
</feature>
<feature type="transmembrane region" description="Helical" evidence="6">
    <location>
        <begin position="106"/>
        <end position="126"/>
    </location>
</feature>
<evidence type="ECO:0000256" key="5">
    <source>
        <dbReference type="SAM" id="MobiDB-lite"/>
    </source>
</evidence>
<dbReference type="InterPro" id="IPR051533">
    <property type="entry name" value="WaaL-like"/>
</dbReference>
<dbReference type="EMBL" id="JAERMS010000006">
    <property type="protein sequence ID" value="MBO1362873.1"/>
    <property type="molecule type" value="Genomic_DNA"/>
</dbReference>
<dbReference type="Proteomes" id="UP000664265">
    <property type="component" value="Unassembled WGS sequence"/>
</dbReference>
<keyword evidence="9" id="KW-1185">Reference proteome</keyword>
<feature type="compositionally biased region" description="Basic residues" evidence="5">
    <location>
        <begin position="266"/>
        <end position="285"/>
    </location>
</feature>
<comment type="subcellular location">
    <subcellularLocation>
        <location evidence="1">Membrane</location>
        <topology evidence="1">Multi-pass membrane protein</topology>
    </subcellularLocation>
</comment>